<gene>
    <name evidence="1" type="ORF">LARSCL_LOCUS5991</name>
</gene>
<dbReference type="Proteomes" id="UP001497382">
    <property type="component" value="Unassembled WGS sequence"/>
</dbReference>
<organism evidence="1 2">
    <name type="scientific">Larinioides sclopetarius</name>
    <dbReference type="NCBI Taxonomy" id="280406"/>
    <lineage>
        <taxon>Eukaryota</taxon>
        <taxon>Metazoa</taxon>
        <taxon>Ecdysozoa</taxon>
        <taxon>Arthropoda</taxon>
        <taxon>Chelicerata</taxon>
        <taxon>Arachnida</taxon>
        <taxon>Araneae</taxon>
        <taxon>Araneomorphae</taxon>
        <taxon>Entelegynae</taxon>
        <taxon>Araneoidea</taxon>
        <taxon>Araneidae</taxon>
        <taxon>Larinioides</taxon>
    </lineage>
</organism>
<evidence type="ECO:0000313" key="2">
    <source>
        <dbReference type="Proteomes" id="UP001497382"/>
    </source>
</evidence>
<name>A0AAV1ZJC1_9ARAC</name>
<proteinExistence type="predicted"/>
<reference evidence="1 2" key="1">
    <citation type="submission" date="2024-04" db="EMBL/GenBank/DDBJ databases">
        <authorList>
            <person name="Rising A."/>
            <person name="Reimegard J."/>
            <person name="Sonavane S."/>
            <person name="Akerstrom W."/>
            <person name="Nylinder S."/>
            <person name="Hedman E."/>
            <person name="Kallberg Y."/>
        </authorList>
    </citation>
    <scope>NUCLEOTIDE SEQUENCE [LARGE SCALE GENOMIC DNA]</scope>
</reference>
<evidence type="ECO:0000313" key="1">
    <source>
        <dbReference type="EMBL" id="CAL1271755.1"/>
    </source>
</evidence>
<protein>
    <submittedName>
        <fullName evidence="1">Uncharacterized protein</fullName>
    </submittedName>
</protein>
<accession>A0AAV1ZJC1</accession>
<sequence>MFSRCFDRQVFEMYFSTWERVNNRCNSSPELSHPNRKTKRILNGMLFQNASECCLKEAHFGCKGKTKQKYNH</sequence>
<keyword evidence="2" id="KW-1185">Reference proteome</keyword>
<dbReference type="EMBL" id="CAXIEN010000056">
    <property type="protein sequence ID" value="CAL1271755.1"/>
    <property type="molecule type" value="Genomic_DNA"/>
</dbReference>
<comment type="caution">
    <text evidence="1">The sequence shown here is derived from an EMBL/GenBank/DDBJ whole genome shotgun (WGS) entry which is preliminary data.</text>
</comment>
<dbReference type="AlphaFoldDB" id="A0AAV1ZJC1"/>